<evidence type="ECO:0000313" key="1">
    <source>
        <dbReference type="Proteomes" id="UP000050741"/>
    </source>
</evidence>
<evidence type="ECO:0000313" key="2">
    <source>
        <dbReference type="WBParaSite" id="GPLIN_001102200"/>
    </source>
</evidence>
<organism evidence="1 2">
    <name type="scientific">Globodera pallida</name>
    <name type="common">Potato cyst nematode worm</name>
    <name type="synonym">Heterodera pallida</name>
    <dbReference type="NCBI Taxonomy" id="36090"/>
    <lineage>
        <taxon>Eukaryota</taxon>
        <taxon>Metazoa</taxon>
        <taxon>Ecdysozoa</taxon>
        <taxon>Nematoda</taxon>
        <taxon>Chromadorea</taxon>
        <taxon>Rhabditida</taxon>
        <taxon>Tylenchina</taxon>
        <taxon>Tylenchomorpha</taxon>
        <taxon>Tylenchoidea</taxon>
        <taxon>Heteroderidae</taxon>
        <taxon>Heteroderinae</taxon>
        <taxon>Globodera</taxon>
    </lineage>
</organism>
<proteinExistence type="predicted"/>
<accession>A0A183CDR8</accession>
<dbReference type="WBParaSite" id="GPLIN_001102200">
    <property type="protein sequence ID" value="GPLIN_001102200"/>
    <property type="gene ID" value="GPLIN_001102200"/>
</dbReference>
<name>A0A183CDR8_GLOPA</name>
<sequence>MALTAANTGLTSAQTEAVRAVVDALRDKRQTLLGYVDTERSRLTSRDAEERSAALNELCAVVLQSLLSPPASADGVSAVARGQIDQLLPFLLSKVIQKGGGVEMCEKQCFSVRKTRFV</sequence>
<keyword evidence="1" id="KW-1185">Reference proteome</keyword>
<protein>
    <submittedName>
        <fullName evidence="2">GRIP domain-containing protein</fullName>
    </submittedName>
</protein>
<reference evidence="1" key="2">
    <citation type="submission" date="2014-05" db="EMBL/GenBank/DDBJ databases">
        <title>The genome and life-stage specific transcriptomes of Globodera pallida elucidate key aspects of plant parasitism by a cyst nematode.</title>
        <authorList>
            <person name="Cotton J.A."/>
            <person name="Lilley C.J."/>
            <person name="Jones L.M."/>
            <person name="Kikuchi T."/>
            <person name="Reid A.J."/>
            <person name="Thorpe P."/>
            <person name="Tsai I.J."/>
            <person name="Beasley H."/>
            <person name="Blok V."/>
            <person name="Cock P.J.A."/>
            <person name="Van den Akker S.E."/>
            <person name="Holroyd N."/>
            <person name="Hunt M."/>
            <person name="Mantelin S."/>
            <person name="Naghra H."/>
            <person name="Pain A."/>
            <person name="Palomares-Rius J.E."/>
            <person name="Zarowiecki M."/>
            <person name="Berriman M."/>
            <person name="Jones J.T."/>
            <person name="Urwin P.E."/>
        </authorList>
    </citation>
    <scope>NUCLEOTIDE SEQUENCE [LARGE SCALE GENOMIC DNA]</scope>
    <source>
        <strain evidence="1">Lindley</strain>
    </source>
</reference>
<dbReference type="AlphaFoldDB" id="A0A183CDR8"/>
<reference evidence="2" key="3">
    <citation type="submission" date="2016-06" db="UniProtKB">
        <authorList>
            <consortium name="WormBaseParasite"/>
        </authorList>
    </citation>
    <scope>IDENTIFICATION</scope>
</reference>
<dbReference type="Proteomes" id="UP000050741">
    <property type="component" value="Unassembled WGS sequence"/>
</dbReference>
<reference evidence="1" key="1">
    <citation type="submission" date="2013-12" db="EMBL/GenBank/DDBJ databases">
        <authorList>
            <person name="Aslett M."/>
        </authorList>
    </citation>
    <scope>NUCLEOTIDE SEQUENCE [LARGE SCALE GENOMIC DNA]</scope>
    <source>
        <strain evidence="1">Lindley</strain>
    </source>
</reference>